<dbReference type="InterPro" id="IPR013785">
    <property type="entry name" value="Aldolase_TIM"/>
</dbReference>
<dbReference type="InterPro" id="IPR013132">
    <property type="entry name" value="PseI/NeuA/B-like_N"/>
</dbReference>
<gene>
    <name evidence="2" type="ORF">S03H2_42880</name>
</gene>
<dbReference type="SUPFAM" id="SSF51569">
    <property type="entry name" value="Aldolase"/>
    <property type="match status" value="1"/>
</dbReference>
<feature type="non-terminal residue" evidence="2">
    <location>
        <position position="1"/>
    </location>
</feature>
<reference evidence="2" key="1">
    <citation type="journal article" date="2014" name="Front. Microbiol.">
        <title>High frequency of phylogenetically diverse reductive dehalogenase-homologous genes in deep subseafloor sedimentary metagenomes.</title>
        <authorList>
            <person name="Kawai M."/>
            <person name="Futagami T."/>
            <person name="Toyoda A."/>
            <person name="Takaki Y."/>
            <person name="Nishi S."/>
            <person name="Hori S."/>
            <person name="Arai W."/>
            <person name="Tsubouchi T."/>
            <person name="Morono Y."/>
            <person name="Uchiyama I."/>
            <person name="Ito T."/>
            <person name="Fujiyama A."/>
            <person name="Inagaki F."/>
            <person name="Takami H."/>
        </authorList>
    </citation>
    <scope>NUCLEOTIDE SEQUENCE</scope>
    <source>
        <strain evidence="2">Expedition CK06-06</strain>
    </source>
</reference>
<dbReference type="PANTHER" id="PTHR42966">
    <property type="entry name" value="N-ACETYLNEURAMINATE SYNTHASE"/>
    <property type="match status" value="1"/>
</dbReference>
<sequence length="153" mass="17167">EVKSSVGVLAANGCRDITVLHCVSAYPAPPDECNLSAIETMCSKIKIPEPEIEIHFGWSDHSISDAVISRAVHRWGATMIEFHLDLDKKGKEFKMGHCWLPNQIERVIKNVDMGFSADGNGIKEPTKSEMIERDWRADPEDGLRPLKVIRDKL</sequence>
<dbReference type="InterPro" id="IPR051690">
    <property type="entry name" value="PseI-like"/>
</dbReference>
<organism evidence="2">
    <name type="scientific">marine sediment metagenome</name>
    <dbReference type="NCBI Taxonomy" id="412755"/>
    <lineage>
        <taxon>unclassified sequences</taxon>
        <taxon>metagenomes</taxon>
        <taxon>ecological metagenomes</taxon>
    </lineage>
</organism>
<name>X1H732_9ZZZZ</name>
<accession>X1H732</accession>
<proteinExistence type="predicted"/>
<protein>
    <recommendedName>
        <fullName evidence="1">PseI/NeuA/B-like domain-containing protein</fullName>
    </recommendedName>
</protein>
<dbReference type="Pfam" id="PF03102">
    <property type="entry name" value="NeuB"/>
    <property type="match status" value="1"/>
</dbReference>
<dbReference type="Gene3D" id="3.20.20.70">
    <property type="entry name" value="Aldolase class I"/>
    <property type="match status" value="1"/>
</dbReference>
<dbReference type="PANTHER" id="PTHR42966:SF1">
    <property type="entry name" value="SIALIC ACID SYNTHASE"/>
    <property type="match status" value="1"/>
</dbReference>
<dbReference type="EMBL" id="BARU01026718">
    <property type="protein sequence ID" value="GAH65971.1"/>
    <property type="molecule type" value="Genomic_DNA"/>
</dbReference>
<comment type="caution">
    <text evidence="2">The sequence shown here is derived from an EMBL/GenBank/DDBJ whole genome shotgun (WGS) entry which is preliminary data.</text>
</comment>
<evidence type="ECO:0000259" key="1">
    <source>
        <dbReference type="Pfam" id="PF03102"/>
    </source>
</evidence>
<dbReference type="GO" id="GO:0047444">
    <property type="term" value="F:N-acylneuraminate-9-phosphate synthase activity"/>
    <property type="evidence" value="ECO:0007669"/>
    <property type="project" value="TreeGrafter"/>
</dbReference>
<dbReference type="GO" id="GO:0016051">
    <property type="term" value="P:carbohydrate biosynthetic process"/>
    <property type="evidence" value="ECO:0007669"/>
    <property type="project" value="InterPro"/>
</dbReference>
<evidence type="ECO:0000313" key="2">
    <source>
        <dbReference type="EMBL" id="GAH65971.1"/>
    </source>
</evidence>
<feature type="domain" description="PseI/NeuA/B-like" evidence="1">
    <location>
        <begin position="1"/>
        <end position="123"/>
    </location>
</feature>
<dbReference type="AlphaFoldDB" id="X1H732"/>